<organism evidence="4 5">
    <name type="scientific">Pristionchus fissidentatus</name>
    <dbReference type="NCBI Taxonomy" id="1538716"/>
    <lineage>
        <taxon>Eukaryota</taxon>
        <taxon>Metazoa</taxon>
        <taxon>Ecdysozoa</taxon>
        <taxon>Nematoda</taxon>
        <taxon>Chromadorea</taxon>
        <taxon>Rhabditida</taxon>
        <taxon>Rhabditina</taxon>
        <taxon>Diplogasteromorpha</taxon>
        <taxon>Diplogasteroidea</taxon>
        <taxon>Neodiplogasteridae</taxon>
        <taxon>Pristionchus</taxon>
    </lineage>
</organism>
<evidence type="ECO:0000259" key="3">
    <source>
        <dbReference type="PROSITE" id="PS50279"/>
    </source>
</evidence>
<reference evidence="4" key="1">
    <citation type="submission" date="2023-10" db="EMBL/GenBank/DDBJ databases">
        <title>Genome assembly of Pristionchus species.</title>
        <authorList>
            <person name="Yoshida K."/>
            <person name="Sommer R.J."/>
        </authorList>
    </citation>
    <scope>NUCLEOTIDE SEQUENCE</scope>
    <source>
        <strain evidence="4">RS5133</strain>
    </source>
</reference>
<dbReference type="InterPro" id="IPR036880">
    <property type="entry name" value="Kunitz_BPTI_sf"/>
</dbReference>
<dbReference type="InterPro" id="IPR028150">
    <property type="entry name" value="Lustrin_cystein"/>
</dbReference>
<feature type="compositionally biased region" description="Low complexity" evidence="1">
    <location>
        <begin position="223"/>
        <end position="236"/>
    </location>
</feature>
<dbReference type="AlphaFoldDB" id="A0AAV5WU54"/>
<evidence type="ECO:0000256" key="2">
    <source>
        <dbReference type="SAM" id="SignalP"/>
    </source>
</evidence>
<dbReference type="Gene3D" id="4.10.410.10">
    <property type="entry name" value="Pancreatic trypsin inhibitor Kunitz domain"/>
    <property type="match status" value="8"/>
</dbReference>
<comment type="caution">
    <text evidence="4">The sequence shown here is derived from an EMBL/GenBank/DDBJ whole genome shotgun (WGS) entry which is preliminary data.</text>
</comment>
<feature type="compositionally biased region" description="Acidic residues" evidence="1">
    <location>
        <begin position="201"/>
        <end position="210"/>
    </location>
</feature>
<accession>A0AAV5WU54</accession>
<feature type="domain" description="BPTI/Kunitz inhibitor" evidence="3">
    <location>
        <begin position="877"/>
        <end position="927"/>
    </location>
</feature>
<dbReference type="GO" id="GO:0004867">
    <property type="term" value="F:serine-type endopeptidase inhibitor activity"/>
    <property type="evidence" value="ECO:0007669"/>
    <property type="project" value="InterPro"/>
</dbReference>
<dbReference type="CDD" id="cd00109">
    <property type="entry name" value="Kunitz-type"/>
    <property type="match status" value="1"/>
</dbReference>
<feature type="signal peptide" evidence="2">
    <location>
        <begin position="1"/>
        <end position="18"/>
    </location>
</feature>
<feature type="domain" description="BPTI/Kunitz inhibitor" evidence="3">
    <location>
        <begin position="773"/>
        <end position="823"/>
    </location>
</feature>
<feature type="domain" description="BPTI/Kunitz inhibitor" evidence="3">
    <location>
        <begin position="984"/>
        <end position="1034"/>
    </location>
</feature>
<dbReference type="Pfam" id="PF14625">
    <property type="entry name" value="Lustrin_cystein"/>
    <property type="match status" value="8"/>
</dbReference>
<keyword evidence="5" id="KW-1185">Reference proteome</keyword>
<evidence type="ECO:0000313" key="4">
    <source>
        <dbReference type="EMBL" id="GMT33778.1"/>
    </source>
</evidence>
<name>A0AAV5WU54_9BILA</name>
<sequence>MASSAVPLLLALFSLSNAQYIYQHYYPQRPVPTQQVQQPQLVYYPMRTNCANRCAPQSRYRLTYRPLVPMQPVVGQPLQPGQPIIPINPVQPPQVTFTIPYSSPPPPHPVQPLRPVQPVQPPTGMPVIVPPNTLQPAPVPVSTLPPITTPVVRPATAPTTLPTPGPESTTAPTTTTTTTEPSTTPSTTTTTTTPSTTTTEPEVEEEEEPVDIQTVRPIPRLVTPRSTMRPTTTTTEQPEEEQTEATEPSTTPEDEDSFGSYPPNQMRPSRRLPSGEQTTFWKISSPNPCESGEPLKNDFSSPISCNVLVEANGGCPESHFCHPGVGFATTQCCPRTTELPRCDQPRNVGIGREMAARWYFDVTTKECRRFLYKGIKGNENNFITKTACMDSCARVEKKSFPEPRNPCRSGNYARNETTKKKIDCGFAGGDACPSGYYCHIGIDAENSACCETSGIADPCLLAVNLGEGKEQIKRFVFNTLTKKCGEFVYKGTKGNENNFLTQKQCEETCKKWNDPCPLSIGELKVRKQCTLDGGECGDGEWCHVGHSAVTTVCCPGASDPCDNHVDVGEGTHNLTRWYADPDDRACGRKCKQFQYRGTKGNQNNFLTKSMCERTCSKQCADPCGSGSLLLLTTGEPRQCSPLSPCPNTHWCHVGVTPQTTVCCSAVPDTCHLPLALGHGTSHLTRWRFDAEKRKCVSFFYSGEGGNQNMFLTAEDCSTVCPTFFNPCSSGKPIMIGSEPKVCSSSDKCPSTHYCHFGVDESDQFCCPKNGDPCEQPLLEGTGDSTLERWFFDVDSRRCDKFVYKGSKGNANNFLTQSGCEKTCPVLTNPCRNGEPLLGEDKEPVICGGEQGCKPGYFCHVGASPDTTYCCPGTRRACDLPMESGEGEAKLERYFFDGTVQMCRAFTYKGIKGNANNFLSMAACREACKEANPCGSGEPFTDGEGERMMCTGGQKHDTCPGGFFCHVGSNALTTLCCPKSSADPCAQPRSEGSGSENLPRFFYNTRSGRCSSFLYGGSGGNENNFISLSTCQSACPVYRDYCPHGMPLMDIDDRLETCGVERPCPEGFICHVNSEHNVSVCCRDPTDFCTAPRDPGPCDKMETRYGYDPRTDSCVPYEYGGCEGSLNLFPTLHKCTQICCKEYAKKK</sequence>
<feature type="non-terminal residue" evidence="4">
    <location>
        <position position="1146"/>
    </location>
</feature>
<dbReference type="CDD" id="cd22593">
    <property type="entry name" value="Kunitz_conkunitzin"/>
    <property type="match status" value="7"/>
</dbReference>
<proteinExistence type="predicted"/>
<dbReference type="InterPro" id="IPR006150">
    <property type="entry name" value="Cys_repeat_1"/>
</dbReference>
<feature type="domain" description="BPTI/Kunitz inhibitor" evidence="3">
    <location>
        <begin position="342"/>
        <end position="392"/>
    </location>
</feature>
<feature type="compositionally biased region" description="Low complexity" evidence="1">
    <location>
        <begin position="149"/>
        <end position="200"/>
    </location>
</feature>
<dbReference type="InterPro" id="IPR053014">
    <property type="entry name" value="Cuticle_assoc_divergent"/>
</dbReference>
<feature type="domain" description="BPTI/Kunitz inhibitor" evidence="3">
    <location>
        <begin position="459"/>
        <end position="509"/>
    </location>
</feature>
<dbReference type="SUPFAM" id="SSF57362">
    <property type="entry name" value="BPTI-like"/>
    <property type="match status" value="8"/>
</dbReference>
<feature type="domain" description="BPTI/Kunitz inhibitor" evidence="3">
    <location>
        <begin position="561"/>
        <end position="615"/>
    </location>
</feature>
<dbReference type="PANTHER" id="PTHR46339">
    <property type="entry name" value="PROTEIN CBG15282-RELATED"/>
    <property type="match status" value="1"/>
</dbReference>
<evidence type="ECO:0000313" key="5">
    <source>
        <dbReference type="Proteomes" id="UP001432322"/>
    </source>
</evidence>
<dbReference type="SMART" id="SM00289">
    <property type="entry name" value="WR1"/>
    <property type="match status" value="8"/>
</dbReference>
<keyword evidence="2" id="KW-0732">Signal</keyword>
<feature type="region of interest" description="Disordered" evidence="1">
    <location>
        <begin position="149"/>
        <end position="277"/>
    </location>
</feature>
<dbReference type="PRINTS" id="PR00759">
    <property type="entry name" value="BASICPTASE"/>
</dbReference>
<feature type="domain" description="BPTI/Kunitz inhibitor" evidence="3">
    <location>
        <begin position="670"/>
        <end position="720"/>
    </location>
</feature>
<feature type="chain" id="PRO_5043383406" description="BPTI/Kunitz inhibitor domain-containing protein" evidence="2">
    <location>
        <begin position="19"/>
        <end position="1146"/>
    </location>
</feature>
<dbReference type="SMART" id="SM00131">
    <property type="entry name" value="KU"/>
    <property type="match status" value="8"/>
</dbReference>
<dbReference type="InterPro" id="IPR002223">
    <property type="entry name" value="Kunitz_BPTI"/>
</dbReference>
<feature type="domain" description="BPTI/Kunitz inhibitor" evidence="3">
    <location>
        <begin position="1088"/>
        <end position="1138"/>
    </location>
</feature>
<dbReference type="EMBL" id="BTSY01000006">
    <property type="protein sequence ID" value="GMT33778.1"/>
    <property type="molecule type" value="Genomic_DNA"/>
</dbReference>
<protein>
    <recommendedName>
        <fullName evidence="3">BPTI/Kunitz inhibitor domain-containing protein</fullName>
    </recommendedName>
</protein>
<dbReference type="Pfam" id="PF00014">
    <property type="entry name" value="Kunitz_BPTI"/>
    <property type="match status" value="8"/>
</dbReference>
<dbReference type="Proteomes" id="UP001432322">
    <property type="component" value="Unassembled WGS sequence"/>
</dbReference>
<gene>
    <name evidence="4" type="ORF">PFISCL1PPCAC_25075</name>
</gene>
<dbReference type="PROSITE" id="PS50279">
    <property type="entry name" value="BPTI_KUNITZ_2"/>
    <property type="match status" value="8"/>
</dbReference>
<evidence type="ECO:0000256" key="1">
    <source>
        <dbReference type="SAM" id="MobiDB-lite"/>
    </source>
</evidence>